<comment type="caution">
    <text evidence="1">The sequence shown here is derived from an EMBL/GenBank/DDBJ whole genome shotgun (WGS) entry which is preliminary data.</text>
</comment>
<name>A0A559SMG9_9HYPH</name>
<protein>
    <submittedName>
        <fullName evidence="1">Uncharacterized protein</fullName>
    </submittedName>
</protein>
<proteinExistence type="predicted"/>
<evidence type="ECO:0000313" key="2">
    <source>
        <dbReference type="Proteomes" id="UP000319824"/>
    </source>
</evidence>
<dbReference type="AlphaFoldDB" id="A0A559SMG9"/>
<dbReference type="EMBL" id="VISO01000003">
    <property type="protein sequence ID" value="TVZ63551.1"/>
    <property type="molecule type" value="Genomic_DNA"/>
</dbReference>
<dbReference type="Proteomes" id="UP000319824">
    <property type="component" value="Unassembled WGS sequence"/>
</dbReference>
<reference evidence="1 2" key="1">
    <citation type="submission" date="2019-06" db="EMBL/GenBank/DDBJ databases">
        <title>Pac Bio to generate improved reference genome sequences for organisms with transposon mutant libraries (support for FEBA project).</title>
        <authorList>
            <person name="Blow M."/>
        </authorList>
    </citation>
    <scope>NUCLEOTIDE SEQUENCE [LARGE SCALE GENOMIC DNA]</scope>
    <source>
        <strain evidence="1 2">USDA 1844</strain>
    </source>
</reference>
<evidence type="ECO:0000313" key="1">
    <source>
        <dbReference type="EMBL" id="TVZ63551.1"/>
    </source>
</evidence>
<gene>
    <name evidence="1" type="ORF">BCL32_3704</name>
</gene>
<accession>A0A559SMG9</accession>
<organism evidence="1 2">
    <name type="scientific">Rhizobium mongolense USDA 1844</name>
    <dbReference type="NCBI Taxonomy" id="1079460"/>
    <lineage>
        <taxon>Bacteria</taxon>
        <taxon>Pseudomonadati</taxon>
        <taxon>Pseudomonadota</taxon>
        <taxon>Alphaproteobacteria</taxon>
        <taxon>Hyphomicrobiales</taxon>
        <taxon>Rhizobiaceae</taxon>
        <taxon>Rhizobium/Agrobacterium group</taxon>
        <taxon>Rhizobium</taxon>
    </lineage>
</organism>
<sequence>MRRLAPEYYDMVVLKRWNYHCSEIHFPASFRSSMTTKAAFLTNSSTRVRDRYWAIQEAAFEGIDYEEVHGPYALLKSQLVSEESPDPLGAEFQLIGADIYCSDQLNAIPPTCWKYSYRKRIRFCGRIVPRIHQPRSAKNCFTAARLLNEGLSWRSFTLDFIRRSVPQDETESPGLAVNLRKARSSPPQIYVERNSLTVLSVRCSAFK</sequence>